<dbReference type="SUPFAM" id="SSF52047">
    <property type="entry name" value="RNI-like"/>
    <property type="match status" value="1"/>
</dbReference>
<dbReference type="Proteomes" id="UP000620124">
    <property type="component" value="Unassembled WGS sequence"/>
</dbReference>
<proteinExistence type="predicted"/>
<dbReference type="OrthoDB" id="3017313at2759"/>
<dbReference type="AlphaFoldDB" id="A0A8H6YYI0"/>
<dbReference type="EMBL" id="JACAZI010000002">
    <property type="protein sequence ID" value="KAF7369375.1"/>
    <property type="molecule type" value="Genomic_DNA"/>
</dbReference>
<accession>A0A8H6YYI0</accession>
<reference evidence="1" key="1">
    <citation type="submission" date="2020-05" db="EMBL/GenBank/DDBJ databases">
        <title>Mycena genomes resolve the evolution of fungal bioluminescence.</title>
        <authorList>
            <person name="Tsai I.J."/>
        </authorList>
    </citation>
    <scope>NUCLEOTIDE SEQUENCE</scope>
    <source>
        <strain evidence="1">CCC161011</strain>
    </source>
</reference>
<comment type="caution">
    <text evidence="1">The sequence shown here is derived from an EMBL/GenBank/DDBJ whole genome shotgun (WGS) entry which is preliminary data.</text>
</comment>
<name>A0A8H6YYI0_9AGAR</name>
<organism evidence="1 2">
    <name type="scientific">Mycena venus</name>
    <dbReference type="NCBI Taxonomy" id="2733690"/>
    <lineage>
        <taxon>Eukaryota</taxon>
        <taxon>Fungi</taxon>
        <taxon>Dikarya</taxon>
        <taxon>Basidiomycota</taxon>
        <taxon>Agaricomycotina</taxon>
        <taxon>Agaricomycetes</taxon>
        <taxon>Agaricomycetidae</taxon>
        <taxon>Agaricales</taxon>
        <taxon>Marasmiineae</taxon>
        <taxon>Mycenaceae</taxon>
        <taxon>Mycena</taxon>
    </lineage>
</organism>
<gene>
    <name evidence="1" type="ORF">MVEN_00266100</name>
</gene>
<keyword evidence="2" id="KW-1185">Reference proteome</keyword>
<protein>
    <submittedName>
        <fullName evidence="1">Uncharacterized protein</fullName>
    </submittedName>
</protein>
<evidence type="ECO:0000313" key="1">
    <source>
        <dbReference type="EMBL" id="KAF7369375.1"/>
    </source>
</evidence>
<sequence length="288" mass="33097">MDPQSSTLELPSELERHIFELCACSRPVTIPKLMLVAWRVKEWVEPLLYRTIIISPSEHPIEGYPIFTKRILAAVLHSKPATFFRDSVRYLLLHAVSDDFVQFTLSRCTGVQNLWAPNASVALIDASAARRLPLRHLYTNFTPLFHDDVPLAGQTQFAQLTHLELIGAPPEDTDVASTLSHLPRLTHLSFNEEEFIPSCLALLQKCRCLLALISLDGKSLRSTFHEYEVDLAKDPRFVVMYSSWFKDWQKGVHAGMDYWTRAEEFIEKRRSRMIDVTDYEVPDDDPRN</sequence>
<evidence type="ECO:0000313" key="2">
    <source>
        <dbReference type="Proteomes" id="UP000620124"/>
    </source>
</evidence>